<dbReference type="InterPro" id="IPR042070">
    <property type="entry name" value="PucR_C-HTH_sf"/>
</dbReference>
<dbReference type="Pfam" id="PF01590">
    <property type="entry name" value="GAF"/>
    <property type="match status" value="1"/>
</dbReference>
<dbReference type="InterPro" id="IPR003018">
    <property type="entry name" value="GAF"/>
</dbReference>
<dbReference type="RefSeq" id="WP_284057072.1">
    <property type="nucleotide sequence ID" value="NZ_JAMSLR010000005.1"/>
</dbReference>
<organism evidence="4 5">
    <name type="scientific">Thermalbibacter longus</name>
    <dbReference type="NCBI Taxonomy" id="2951981"/>
    <lineage>
        <taxon>Bacteria</taxon>
        <taxon>Pseudomonadati</taxon>
        <taxon>Thermomicrobiota</taxon>
        <taxon>Thermomicrobia</taxon>
        <taxon>Thermomicrobiales</taxon>
        <taxon>Thermomicrobiaceae</taxon>
        <taxon>Thermalbibacter</taxon>
    </lineage>
</organism>
<dbReference type="SMART" id="SM00065">
    <property type="entry name" value="GAF"/>
    <property type="match status" value="1"/>
</dbReference>
<dbReference type="AlphaFoldDB" id="A0AA41WB35"/>
<dbReference type="PANTHER" id="PTHR33744">
    <property type="entry name" value="CARBOHYDRATE DIACID REGULATOR"/>
    <property type="match status" value="1"/>
</dbReference>
<protein>
    <submittedName>
        <fullName evidence="4">GAF domain-containing protein</fullName>
    </submittedName>
</protein>
<dbReference type="PANTHER" id="PTHR33744:SF1">
    <property type="entry name" value="DNA-BINDING TRANSCRIPTIONAL ACTIVATOR ADER"/>
    <property type="match status" value="1"/>
</dbReference>
<accession>A0AA41WB35</accession>
<dbReference type="Pfam" id="PF17853">
    <property type="entry name" value="GGDEF_2"/>
    <property type="match status" value="1"/>
</dbReference>
<dbReference type="Proteomes" id="UP001165306">
    <property type="component" value="Unassembled WGS sequence"/>
</dbReference>
<feature type="domain" description="GAF" evidence="3">
    <location>
        <begin position="25"/>
        <end position="182"/>
    </location>
</feature>
<proteinExistence type="inferred from homology"/>
<reference evidence="4" key="1">
    <citation type="submission" date="2022-06" db="EMBL/GenBank/DDBJ databases">
        <title>CFH 74404 Thermomicrobiaceae sp.</title>
        <authorList>
            <person name="Ming H."/>
            <person name="Li W.-J."/>
            <person name="Zhao Z."/>
        </authorList>
    </citation>
    <scope>NUCLEOTIDE SEQUENCE</scope>
    <source>
        <strain evidence="4">CFH 74404</strain>
    </source>
</reference>
<sequence length="630" mass="69124">MAKRLPRVDGLLIGEIFRVLAEFQPLQTTLETIAATVRARLGFRSCAILLERSGADLLMIEGAAGLASGYVDAVNRSHPIRIEDPMLSEGPSSQAFRTGQPVIVEDTETDPRFRRWRALARQHGIRSLIAVPLCSRGSVIGTLNGYQGEPRRYRDEEVQALLTVATQAGIAIEIARMVETQKQTIRRLGELTAELEEQHRLLERAAEIHDALTQLVLTNQGIPTIARTLARLVDRPVLVQDQFLRVVCEAHPTEEPATALTPLTQELLSSPGLRLGQRDARGPFELPALPERGLDHPCAVAPIVAGRDLLGYVSLALAELPAPPLTMRTLAHAATVLALAIVKDRLAHEIELRVRHGFAEDLIAGRFDDAQLMRDRGRYLGYDLRGPFQVLVFDIDHESHDHTRAQPPEAGIDRLRQRFFSVLQSVAMAHAPHALIASRHGNVAVILTAVEGPRASAADAIVHAVQHAVARALPDLSVSVGIGRVTDHLGKIATSYQEAERALRVIRRFGGQAKVLRYTDIGAARLLFHVNEPAELIDFARQRLGPVLAYDQRHGGILIQALEAYLDAGQSVPLAAEQLGLHPNTLRYRLRKVEELLGAPLADVSLLLDIQLARMILRLMDQTSTPSPAV</sequence>
<evidence type="ECO:0000256" key="1">
    <source>
        <dbReference type="ARBA" id="ARBA00006754"/>
    </source>
</evidence>
<dbReference type="InterPro" id="IPR025736">
    <property type="entry name" value="PucR_C-HTH_dom"/>
</dbReference>
<comment type="caution">
    <text evidence="4">The sequence shown here is derived from an EMBL/GenBank/DDBJ whole genome shotgun (WGS) entry which is preliminary data.</text>
</comment>
<dbReference type="Pfam" id="PF13556">
    <property type="entry name" value="HTH_30"/>
    <property type="match status" value="1"/>
</dbReference>
<evidence type="ECO:0000256" key="2">
    <source>
        <dbReference type="SAM" id="Coils"/>
    </source>
</evidence>
<gene>
    <name evidence="4" type="ORF">NET02_09050</name>
</gene>
<name>A0AA41WB35_9BACT</name>
<feature type="coiled-coil region" evidence="2">
    <location>
        <begin position="178"/>
        <end position="208"/>
    </location>
</feature>
<evidence type="ECO:0000313" key="5">
    <source>
        <dbReference type="Proteomes" id="UP001165306"/>
    </source>
</evidence>
<keyword evidence="5" id="KW-1185">Reference proteome</keyword>
<dbReference type="SUPFAM" id="SSF55781">
    <property type="entry name" value="GAF domain-like"/>
    <property type="match status" value="1"/>
</dbReference>
<dbReference type="Gene3D" id="3.30.450.40">
    <property type="match status" value="1"/>
</dbReference>
<evidence type="ECO:0000313" key="4">
    <source>
        <dbReference type="EMBL" id="MCM8749292.1"/>
    </source>
</evidence>
<dbReference type="Gene3D" id="1.10.10.2840">
    <property type="entry name" value="PucR C-terminal helix-turn-helix domain"/>
    <property type="match status" value="1"/>
</dbReference>
<keyword evidence="2" id="KW-0175">Coiled coil</keyword>
<evidence type="ECO:0000259" key="3">
    <source>
        <dbReference type="SMART" id="SM00065"/>
    </source>
</evidence>
<dbReference type="InterPro" id="IPR029016">
    <property type="entry name" value="GAF-like_dom_sf"/>
</dbReference>
<comment type="similarity">
    <text evidence="1">Belongs to the CdaR family.</text>
</comment>
<dbReference type="InterPro" id="IPR041522">
    <property type="entry name" value="CdaR_GGDEF"/>
</dbReference>
<dbReference type="InterPro" id="IPR051448">
    <property type="entry name" value="CdaR-like_regulators"/>
</dbReference>
<dbReference type="EMBL" id="JAMSLR010000005">
    <property type="protein sequence ID" value="MCM8749292.1"/>
    <property type="molecule type" value="Genomic_DNA"/>
</dbReference>